<organism evidence="2 3">
    <name type="scientific">Cryobacterium sandaracinum</name>
    <dbReference type="NCBI Taxonomy" id="1259247"/>
    <lineage>
        <taxon>Bacteria</taxon>
        <taxon>Bacillati</taxon>
        <taxon>Actinomycetota</taxon>
        <taxon>Actinomycetes</taxon>
        <taxon>Micrococcales</taxon>
        <taxon>Microbacteriaceae</taxon>
        <taxon>Cryobacterium</taxon>
    </lineage>
</organism>
<dbReference type="Proteomes" id="UP000297851">
    <property type="component" value="Unassembled WGS sequence"/>
</dbReference>
<evidence type="ECO:0000313" key="3">
    <source>
        <dbReference type="Proteomes" id="UP000297851"/>
    </source>
</evidence>
<gene>
    <name evidence="2" type="ORF">E3T25_09295</name>
</gene>
<evidence type="ECO:0000313" key="2">
    <source>
        <dbReference type="EMBL" id="TFD02202.1"/>
    </source>
</evidence>
<keyword evidence="1" id="KW-0812">Transmembrane</keyword>
<proteinExistence type="predicted"/>
<feature type="transmembrane region" description="Helical" evidence="1">
    <location>
        <begin position="75"/>
        <end position="93"/>
    </location>
</feature>
<name>A0ABY2JB77_9MICO</name>
<sequence>MGRVTDTSATTSTSPNDIVRFLLELFAFISLGIWGFTAWPLPWPGMLMGILAPAFAIVLWALFRSPKAVFRLDPFGKAIVEISVFGAAALAWWDLGLPLVAVIFALVATVSGVISGRAELH</sequence>
<feature type="transmembrane region" description="Helical" evidence="1">
    <location>
        <begin position="45"/>
        <end position="63"/>
    </location>
</feature>
<feature type="transmembrane region" description="Helical" evidence="1">
    <location>
        <begin position="99"/>
        <end position="118"/>
    </location>
</feature>
<comment type="caution">
    <text evidence="2">The sequence shown here is derived from an EMBL/GenBank/DDBJ whole genome shotgun (WGS) entry which is preliminary data.</text>
</comment>
<feature type="transmembrane region" description="Helical" evidence="1">
    <location>
        <begin position="21"/>
        <end position="39"/>
    </location>
</feature>
<dbReference type="Pfam" id="PF10823">
    <property type="entry name" value="DUF2568"/>
    <property type="match status" value="1"/>
</dbReference>
<accession>A0ABY2JB77</accession>
<protein>
    <submittedName>
        <fullName evidence="2">DUF2568 domain-containing protein</fullName>
    </submittedName>
</protein>
<keyword evidence="3" id="KW-1185">Reference proteome</keyword>
<dbReference type="InterPro" id="IPR021214">
    <property type="entry name" value="DUF2568"/>
</dbReference>
<keyword evidence="1" id="KW-1133">Transmembrane helix</keyword>
<evidence type="ECO:0000256" key="1">
    <source>
        <dbReference type="SAM" id="Phobius"/>
    </source>
</evidence>
<reference evidence="2 3" key="1">
    <citation type="submission" date="2019-03" db="EMBL/GenBank/DDBJ databases">
        <title>Genomics of glacier-inhabiting Cryobacterium strains.</title>
        <authorList>
            <person name="Liu Q."/>
            <person name="Xin Y.-H."/>
        </authorList>
    </citation>
    <scope>NUCLEOTIDE SEQUENCE [LARGE SCALE GENOMIC DNA]</scope>
    <source>
        <strain evidence="2 3">TMT2-16</strain>
    </source>
</reference>
<keyword evidence="1" id="KW-0472">Membrane</keyword>
<dbReference type="EMBL" id="SOGO01000026">
    <property type="protein sequence ID" value="TFD02202.1"/>
    <property type="molecule type" value="Genomic_DNA"/>
</dbReference>